<feature type="transmembrane region" description="Helical" evidence="10">
    <location>
        <begin position="155"/>
        <end position="173"/>
    </location>
</feature>
<evidence type="ECO:0000256" key="9">
    <source>
        <dbReference type="ARBA" id="ARBA00047594"/>
    </source>
</evidence>
<dbReference type="RefSeq" id="WP_377334006.1">
    <property type="nucleotide sequence ID" value="NZ_JBHSGB010000010.1"/>
</dbReference>
<accession>A0ABV9JMK8</accession>
<organism evidence="12 13">
    <name type="scientific">Rheinheimera marina</name>
    <dbReference type="NCBI Taxonomy" id="1774958"/>
    <lineage>
        <taxon>Bacteria</taxon>
        <taxon>Pseudomonadati</taxon>
        <taxon>Pseudomonadota</taxon>
        <taxon>Gammaproteobacteria</taxon>
        <taxon>Chromatiales</taxon>
        <taxon>Chromatiaceae</taxon>
        <taxon>Rheinheimera</taxon>
    </lineage>
</organism>
<dbReference type="PANTHER" id="PTHR14969:SF62">
    <property type="entry name" value="DECAPRENYLPHOSPHORYL-5-PHOSPHORIBOSE PHOSPHATASE RV3807C-RELATED"/>
    <property type="match status" value="1"/>
</dbReference>
<keyword evidence="4 10" id="KW-0812">Transmembrane</keyword>
<sequence length="174" mass="19625">MWLERVRLWDQKYFHWVFSRSERQSVHKFSLWCSKTGDGPLYLIVVGSFWLADALHASALTELLLLSFAIELPLYFLLKNSIRRQRPYQRLAASIQAHIEASDKFSLPSGHTAAAFVMACGLSLYYPLWSGMLFGWACLIGLSRILLGVHFPLDILAGALLGSSSCLLALQLLH</sequence>
<dbReference type="Proteomes" id="UP001595962">
    <property type="component" value="Unassembled WGS sequence"/>
</dbReference>
<keyword evidence="13" id="KW-1185">Reference proteome</keyword>
<dbReference type="EC" id="3.6.1.27" evidence="2"/>
<comment type="subcellular location">
    <subcellularLocation>
        <location evidence="1">Cell membrane</location>
        <topology evidence="1">Multi-pass membrane protein</topology>
    </subcellularLocation>
</comment>
<dbReference type="Gene3D" id="1.20.144.10">
    <property type="entry name" value="Phosphatidic acid phosphatase type 2/haloperoxidase"/>
    <property type="match status" value="1"/>
</dbReference>
<dbReference type="SUPFAM" id="SSF48317">
    <property type="entry name" value="Acid phosphatase/Vanadium-dependent haloperoxidase"/>
    <property type="match status" value="1"/>
</dbReference>
<evidence type="ECO:0000256" key="3">
    <source>
        <dbReference type="ARBA" id="ARBA00022475"/>
    </source>
</evidence>
<evidence type="ECO:0000256" key="8">
    <source>
        <dbReference type="ARBA" id="ARBA00032707"/>
    </source>
</evidence>
<evidence type="ECO:0000256" key="1">
    <source>
        <dbReference type="ARBA" id="ARBA00004651"/>
    </source>
</evidence>
<evidence type="ECO:0000256" key="4">
    <source>
        <dbReference type="ARBA" id="ARBA00022692"/>
    </source>
</evidence>
<dbReference type="SMART" id="SM00014">
    <property type="entry name" value="acidPPc"/>
    <property type="match status" value="1"/>
</dbReference>
<evidence type="ECO:0000256" key="10">
    <source>
        <dbReference type="SAM" id="Phobius"/>
    </source>
</evidence>
<comment type="catalytic activity">
    <reaction evidence="9">
        <text>di-trans,octa-cis-undecaprenyl diphosphate + H2O = di-trans,octa-cis-undecaprenyl phosphate + phosphate + H(+)</text>
        <dbReference type="Rhea" id="RHEA:28094"/>
        <dbReference type="ChEBI" id="CHEBI:15377"/>
        <dbReference type="ChEBI" id="CHEBI:15378"/>
        <dbReference type="ChEBI" id="CHEBI:43474"/>
        <dbReference type="ChEBI" id="CHEBI:58405"/>
        <dbReference type="ChEBI" id="CHEBI:60392"/>
        <dbReference type="EC" id="3.6.1.27"/>
    </reaction>
</comment>
<feature type="transmembrane region" description="Helical" evidence="10">
    <location>
        <begin position="57"/>
        <end position="78"/>
    </location>
</feature>
<keyword evidence="6 10" id="KW-1133">Transmembrane helix</keyword>
<dbReference type="Pfam" id="PF01569">
    <property type="entry name" value="PAP2"/>
    <property type="match status" value="1"/>
</dbReference>
<dbReference type="InterPro" id="IPR000326">
    <property type="entry name" value="PAP2/HPO"/>
</dbReference>
<keyword evidence="7 10" id="KW-0472">Membrane</keyword>
<evidence type="ECO:0000256" key="6">
    <source>
        <dbReference type="ARBA" id="ARBA00022989"/>
    </source>
</evidence>
<reference evidence="13" key="1">
    <citation type="journal article" date="2019" name="Int. J. Syst. Evol. Microbiol.">
        <title>The Global Catalogue of Microorganisms (GCM) 10K type strain sequencing project: providing services to taxonomists for standard genome sequencing and annotation.</title>
        <authorList>
            <consortium name="The Broad Institute Genomics Platform"/>
            <consortium name="The Broad Institute Genome Sequencing Center for Infectious Disease"/>
            <person name="Wu L."/>
            <person name="Ma J."/>
        </authorList>
    </citation>
    <scope>NUCLEOTIDE SEQUENCE [LARGE SCALE GENOMIC DNA]</scope>
    <source>
        <strain evidence="13">DT28</strain>
    </source>
</reference>
<dbReference type="InterPro" id="IPR036938">
    <property type="entry name" value="PAP2/HPO_sf"/>
</dbReference>
<name>A0ABV9JMK8_9GAMM</name>
<comment type="caution">
    <text evidence="12">The sequence shown here is derived from an EMBL/GenBank/DDBJ whole genome shotgun (WGS) entry which is preliminary data.</text>
</comment>
<dbReference type="PANTHER" id="PTHR14969">
    <property type="entry name" value="SPHINGOSINE-1-PHOSPHATE PHOSPHOHYDROLASE"/>
    <property type="match status" value="1"/>
</dbReference>
<evidence type="ECO:0000313" key="13">
    <source>
        <dbReference type="Proteomes" id="UP001595962"/>
    </source>
</evidence>
<protein>
    <recommendedName>
        <fullName evidence="2">undecaprenyl-diphosphate phosphatase</fullName>
        <ecNumber evidence="2">3.6.1.27</ecNumber>
    </recommendedName>
    <alternativeName>
        <fullName evidence="8">Undecaprenyl pyrophosphate phosphatase</fullName>
    </alternativeName>
</protein>
<evidence type="ECO:0000259" key="11">
    <source>
        <dbReference type="SMART" id="SM00014"/>
    </source>
</evidence>
<proteinExistence type="predicted"/>
<evidence type="ECO:0000313" key="12">
    <source>
        <dbReference type="EMBL" id="MFC4655509.1"/>
    </source>
</evidence>
<dbReference type="EMBL" id="JBHSGB010000010">
    <property type="protein sequence ID" value="MFC4655509.1"/>
    <property type="molecule type" value="Genomic_DNA"/>
</dbReference>
<evidence type="ECO:0000256" key="5">
    <source>
        <dbReference type="ARBA" id="ARBA00022801"/>
    </source>
</evidence>
<evidence type="ECO:0000256" key="7">
    <source>
        <dbReference type="ARBA" id="ARBA00023136"/>
    </source>
</evidence>
<keyword evidence="3" id="KW-1003">Cell membrane</keyword>
<gene>
    <name evidence="12" type="ORF">ACFO3I_10845</name>
</gene>
<dbReference type="CDD" id="cd01610">
    <property type="entry name" value="PAP2_like"/>
    <property type="match status" value="1"/>
</dbReference>
<feature type="domain" description="Phosphatidic acid phosphatase type 2/haloperoxidase" evidence="11">
    <location>
        <begin position="63"/>
        <end position="170"/>
    </location>
</feature>
<evidence type="ECO:0000256" key="2">
    <source>
        <dbReference type="ARBA" id="ARBA00012374"/>
    </source>
</evidence>
<keyword evidence="5" id="KW-0378">Hydrolase</keyword>